<proteinExistence type="predicted"/>
<keyword evidence="3" id="KW-1185">Reference proteome</keyword>
<dbReference type="EMBL" id="CH479201">
    <property type="protein sequence ID" value="EDW29907.1"/>
    <property type="molecule type" value="Genomic_DNA"/>
</dbReference>
<accession>B4H0Z1</accession>
<evidence type="ECO:0000313" key="3">
    <source>
        <dbReference type="Proteomes" id="UP000008744"/>
    </source>
</evidence>
<protein>
    <submittedName>
        <fullName evidence="2">GL15885</fullName>
    </submittedName>
</protein>
<dbReference type="Proteomes" id="UP000008744">
    <property type="component" value="Unassembled WGS sequence"/>
</dbReference>
<reference evidence="2 3" key="1">
    <citation type="journal article" date="2007" name="Nature">
        <title>Evolution of genes and genomes on the Drosophila phylogeny.</title>
        <authorList>
            <consortium name="Drosophila 12 Genomes Consortium"/>
            <person name="Clark A.G."/>
            <person name="Eisen M.B."/>
            <person name="Smith D.R."/>
            <person name="Bergman C.M."/>
            <person name="Oliver B."/>
            <person name="Markow T.A."/>
            <person name="Kaufman T.C."/>
            <person name="Kellis M."/>
            <person name="Gelbart W."/>
            <person name="Iyer V.N."/>
            <person name="Pollard D.A."/>
            <person name="Sackton T.B."/>
            <person name="Larracuente A.M."/>
            <person name="Singh N.D."/>
            <person name="Abad J.P."/>
            <person name="Abt D.N."/>
            <person name="Adryan B."/>
            <person name="Aguade M."/>
            <person name="Akashi H."/>
            <person name="Anderson W.W."/>
            <person name="Aquadro C.F."/>
            <person name="Ardell D.H."/>
            <person name="Arguello R."/>
            <person name="Artieri C.G."/>
            <person name="Barbash D.A."/>
            <person name="Barker D."/>
            <person name="Barsanti P."/>
            <person name="Batterham P."/>
            <person name="Batzoglou S."/>
            <person name="Begun D."/>
            <person name="Bhutkar A."/>
            <person name="Blanco E."/>
            <person name="Bosak S.A."/>
            <person name="Bradley R.K."/>
            <person name="Brand A.D."/>
            <person name="Brent M.R."/>
            <person name="Brooks A.N."/>
            <person name="Brown R.H."/>
            <person name="Butlin R.K."/>
            <person name="Caggese C."/>
            <person name="Calvi B.R."/>
            <person name="Bernardo de Carvalho A."/>
            <person name="Caspi A."/>
            <person name="Castrezana S."/>
            <person name="Celniker S.E."/>
            <person name="Chang J.L."/>
            <person name="Chapple C."/>
            <person name="Chatterji S."/>
            <person name="Chinwalla A."/>
            <person name="Civetta A."/>
            <person name="Clifton S.W."/>
            <person name="Comeron J.M."/>
            <person name="Costello J.C."/>
            <person name="Coyne J.A."/>
            <person name="Daub J."/>
            <person name="David R.G."/>
            <person name="Delcher A.L."/>
            <person name="Delehaunty K."/>
            <person name="Do C.B."/>
            <person name="Ebling H."/>
            <person name="Edwards K."/>
            <person name="Eickbush T."/>
            <person name="Evans J.D."/>
            <person name="Filipski A."/>
            <person name="Findeiss S."/>
            <person name="Freyhult E."/>
            <person name="Fulton L."/>
            <person name="Fulton R."/>
            <person name="Garcia A.C."/>
            <person name="Gardiner A."/>
            <person name="Garfield D.A."/>
            <person name="Garvin B.E."/>
            <person name="Gibson G."/>
            <person name="Gilbert D."/>
            <person name="Gnerre S."/>
            <person name="Godfrey J."/>
            <person name="Good R."/>
            <person name="Gotea V."/>
            <person name="Gravely B."/>
            <person name="Greenberg A.J."/>
            <person name="Griffiths-Jones S."/>
            <person name="Gross S."/>
            <person name="Guigo R."/>
            <person name="Gustafson E.A."/>
            <person name="Haerty W."/>
            <person name="Hahn M.W."/>
            <person name="Halligan D.L."/>
            <person name="Halpern A.L."/>
            <person name="Halter G.M."/>
            <person name="Han M.V."/>
            <person name="Heger A."/>
            <person name="Hillier L."/>
            <person name="Hinrichs A.S."/>
            <person name="Holmes I."/>
            <person name="Hoskins R.A."/>
            <person name="Hubisz M.J."/>
            <person name="Hultmark D."/>
            <person name="Huntley M.A."/>
            <person name="Jaffe D.B."/>
            <person name="Jagadeeshan S."/>
            <person name="Jeck W.R."/>
            <person name="Johnson J."/>
            <person name="Jones C.D."/>
            <person name="Jordan W.C."/>
            <person name="Karpen G.H."/>
            <person name="Kataoka E."/>
            <person name="Keightley P.D."/>
            <person name="Kheradpour P."/>
            <person name="Kirkness E.F."/>
            <person name="Koerich L.B."/>
            <person name="Kristiansen K."/>
            <person name="Kudrna D."/>
            <person name="Kulathinal R.J."/>
            <person name="Kumar S."/>
            <person name="Kwok R."/>
            <person name="Lander E."/>
            <person name="Langley C.H."/>
            <person name="Lapoint R."/>
            <person name="Lazzaro B.P."/>
            <person name="Lee S.J."/>
            <person name="Levesque L."/>
            <person name="Li R."/>
            <person name="Lin C.F."/>
            <person name="Lin M.F."/>
            <person name="Lindblad-Toh K."/>
            <person name="Llopart A."/>
            <person name="Long M."/>
            <person name="Low L."/>
            <person name="Lozovsky E."/>
            <person name="Lu J."/>
            <person name="Luo M."/>
            <person name="Machado C.A."/>
            <person name="Makalowski W."/>
            <person name="Marzo M."/>
            <person name="Matsuda M."/>
            <person name="Matzkin L."/>
            <person name="McAllister B."/>
            <person name="McBride C.S."/>
            <person name="McKernan B."/>
            <person name="McKernan K."/>
            <person name="Mendez-Lago M."/>
            <person name="Minx P."/>
            <person name="Mollenhauer M.U."/>
            <person name="Montooth K."/>
            <person name="Mount S.M."/>
            <person name="Mu X."/>
            <person name="Myers E."/>
            <person name="Negre B."/>
            <person name="Newfeld S."/>
            <person name="Nielsen R."/>
            <person name="Noor M.A."/>
            <person name="O'Grady P."/>
            <person name="Pachter L."/>
            <person name="Papaceit M."/>
            <person name="Parisi M.J."/>
            <person name="Parisi M."/>
            <person name="Parts L."/>
            <person name="Pedersen J.S."/>
            <person name="Pesole G."/>
            <person name="Phillippy A.M."/>
            <person name="Ponting C.P."/>
            <person name="Pop M."/>
            <person name="Porcelli D."/>
            <person name="Powell J.R."/>
            <person name="Prohaska S."/>
            <person name="Pruitt K."/>
            <person name="Puig M."/>
            <person name="Quesneville H."/>
            <person name="Ram K.R."/>
            <person name="Rand D."/>
            <person name="Rasmussen M.D."/>
            <person name="Reed L.K."/>
            <person name="Reenan R."/>
            <person name="Reily A."/>
            <person name="Remington K.A."/>
            <person name="Rieger T.T."/>
            <person name="Ritchie M.G."/>
            <person name="Robin C."/>
            <person name="Rogers Y.H."/>
            <person name="Rohde C."/>
            <person name="Rozas J."/>
            <person name="Rubenfield M.J."/>
            <person name="Ruiz A."/>
            <person name="Russo S."/>
            <person name="Salzberg S.L."/>
            <person name="Sanchez-Gracia A."/>
            <person name="Saranga D.J."/>
            <person name="Sato H."/>
            <person name="Schaeffer S.W."/>
            <person name="Schatz M.C."/>
            <person name="Schlenke T."/>
            <person name="Schwartz R."/>
            <person name="Segarra C."/>
            <person name="Singh R.S."/>
            <person name="Sirot L."/>
            <person name="Sirota M."/>
            <person name="Sisneros N.B."/>
            <person name="Smith C.D."/>
            <person name="Smith T.F."/>
            <person name="Spieth J."/>
            <person name="Stage D.E."/>
            <person name="Stark A."/>
            <person name="Stephan W."/>
            <person name="Strausberg R.L."/>
            <person name="Strempel S."/>
            <person name="Sturgill D."/>
            <person name="Sutton G."/>
            <person name="Sutton G.G."/>
            <person name="Tao W."/>
            <person name="Teichmann S."/>
            <person name="Tobari Y.N."/>
            <person name="Tomimura Y."/>
            <person name="Tsolas J.M."/>
            <person name="Valente V.L."/>
            <person name="Venter E."/>
            <person name="Venter J.C."/>
            <person name="Vicario S."/>
            <person name="Vieira F.G."/>
            <person name="Vilella A.J."/>
            <person name="Villasante A."/>
            <person name="Walenz B."/>
            <person name="Wang J."/>
            <person name="Wasserman M."/>
            <person name="Watts T."/>
            <person name="Wilson D."/>
            <person name="Wilson R.K."/>
            <person name="Wing R.A."/>
            <person name="Wolfner M.F."/>
            <person name="Wong A."/>
            <person name="Wong G.K."/>
            <person name="Wu C.I."/>
            <person name="Wu G."/>
            <person name="Yamamoto D."/>
            <person name="Yang H.P."/>
            <person name="Yang S.P."/>
            <person name="Yorke J.A."/>
            <person name="Yoshida K."/>
            <person name="Zdobnov E."/>
            <person name="Zhang P."/>
            <person name="Zhang Y."/>
            <person name="Zimin A.V."/>
            <person name="Baldwin J."/>
            <person name="Abdouelleil A."/>
            <person name="Abdulkadir J."/>
            <person name="Abebe A."/>
            <person name="Abera B."/>
            <person name="Abreu J."/>
            <person name="Acer S.C."/>
            <person name="Aftuck L."/>
            <person name="Alexander A."/>
            <person name="An P."/>
            <person name="Anderson E."/>
            <person name="Anderson S."/>
            <person name="Arachi H."/>
            <person name="Azer M."/>
            <person name="Bachantsang P."/>
            <person name="Barry A."/>
            <person name="Bayul T."/>
            <person name="Berlin A."/>
            <person name="Bessette D."/>
            <person name="Bloom T."/>
            <person name="Blye J."/>
            <person name="Boguslavskiy L."/>
            <person name="Bonnet C."/>
            <person name="Boukhgalter B."/>
            <person name="Bourzgui I."/>
            <person name="Brown A."/>
            <person name="Cahill P."/>
            <person name="Channer S."/>
            <person name="Cheshatsang Y."/>
            <person name="Chuda L."/>
            <person name="Citroen M."/>
            <person name="Collymore A."/>
            <person name="Cooke P."/>
            <person name="Costello M."/>
            <person name="D'Aco K."/>
            <person name="Daza R."/>
            <person name="De Haan G."/>
            <person name="DeGray S."/>
            <person name="DeMaso C."/>
            <person name="Dhargay N."/>
            <person name="Dooley K."/>
            <person name="Dooley E."/>
            <person name="Doricent M."/>
            <person name="Dorje P."/>
            <person name="Dorjee K."/>
            <person name="Dupes A."/>
            <person name="Elong R."/>
            <person name="Falk J."/>
            <person name="Farina A."/>
            <person name="Faro S."/>
            <person name="Ferguson D."/>
            <person name="Fisher S."/>
            <person name="Foley C.D."/>
            <person name="Franke A."/>
            <person name="Friedrich D."/>
            <person name="Gadbois L."/>
            <person name="Gearin G."/>
            <person name="Gearin C.R."/>
            <person name="Giannoukos G."/>
            <person name="Goode T."/>
            <person name="Graham J."/>
            <person name="Grandbois E."/>
            <person name="Grewal S."/>
            <person name="Gyaltsen K."/>
            <person name="Hafez N."/>
            <person name="Hagos B."/>
            <person name="Hall J."/>
            <person name="Henson C."/>
            <person name="Hollinger A."/>
            <person name="Honan T."/>
            <person name="Huard M.D."/>
            <person name="Hughes L."/>
            <person name="Hurhula B."/>
            <person name="Husby M.E."/>
            <person name="Kamat A."/>
            <person name="Kanga B."/>
            <person name="Kashin S."/>
            <person name="Khazanovich D."/>
            <person name="Kisner P."/>
            <person name="Lance K."/>
            <person name="Lara M."/>
            <person name="Lee W."/>
            <person name="Lennon N."/>
            <person name="Letendre F."/>
            <person name="LeVine R."/>
            <person name="Lipovsky A."/>
            <person name="Liu X."/>
            <person name="Liu J."/>
            <person name="Liu S."/>
            <person name="Lokyitsang T."/>
            <person name="Lokyitsang Y."/>
            <person name="Lubonja R."/>
            <person name="Lui A."/>
            <person name="MacDonald P."/>
            <person name="Magnisalis V."/>
            <person name="Maru K."/>
            <person name="Matthews C."/>
            <person name="McCusker W."/>
            <person name="McDonough S."/>
            <person name="Mehta T."/>
            <person name="Meldrim J."/>
            <person name="Meneus L."/>
            <person name="Mihai O."/>
            <person name="Mihalev A."/>
            <person name="Mihova T."/>
            <person name="Mittelman R."/>
            <person name="Mlenga V."/>
            <person name="Montmayeur A."/>
            <person name="Mulrain L."/>
            <person name="Navidi A."/>
            <person name="Naylor J."/>
            <person name="Negash T."/>
            <person name="Nguyen T."/>
            <person name="Nguyen N."/>
            <person name="Nicol R."/>
            <person name="Norbu C."/>
            <person name="Norbu N."/>
            <person name="Novod N."/>
            <person name="O'Neill B."/>
            <person name="Osman S."/>
            <person name="Markiewicz E."/>
            <person name="Oyono O.L."/>
            <person name="Patti C."/>
            <person name="Phunkhang P."/>
            <person name="Pierre F."/>
            <person name="Priest M."/>
            <person name="Raghuraman S."/>
            <person name="Rege F."/>
            <person name="Reyes R."/>
            <person name="Rise C."/>
            <person name="Rogov P."/>
            <person name="Ross K."/>
            <person name="Ryan E."/>
            <person name="Settipalli S."/>
            <person name="Shea T."/>
            <person name="Sherpa N."/>
            <person name="Shi L."/>
            <person name="Shih D."/>
            <person name="Sparrow T."/>
            <person name="Spaulding J."/>
            <person name="Stalker J."/>
            <person name="Stange-Thomann N."/>
            <person name="Stavropoulos S."/>
            <person name="Stone C."/>
            <person name="Strader C."/>
            <person name="Tesfaye S."/>
            <person name="Thomson T."/>
            <person name="Thoulutsang Y."/>
            <person name="Thoulutsang D."/>
            <person name="Topham K."/>
            <person name="Topping I."/>
            <person name="Tsamla T."/>
            <person name="Vassiliev H."/>
            <person name="Vo A."/>
            <person name="Wangchuk T."/>
            <person name="Wangdi T."/>
            <person name="Weiand M."/>
            <person name="Wilkinson J."/>
            <person name="Wilson A."/>
            <person name="Yadav S."/>
            <person name="Young G."/>
            <person name="Yu Q."/>
            <person name="Zembek L."/>
            <person name="Zhong D."/>
            <person name="Zimmer A."/>
            <person name="Zwirko Z."/>
            <person name="Jaffe D.B."/>
            <person name="Alvarez P."/>
            <person name="Brockman W."/>
            <person name="Butler J."/>
            <person name="Chin C."/>
            <person name="Gnerre S."/>
            <person name="Grabherr M."/>
            <person name="Kleber M."/>
            <person name="Mauceli E."/>
            <person name="MacCallum I."/>
        </authorList>
    </citation>
    <scope>NUCLEOTIDE SEQUENCE [LARGE SCALE GENOMIC DNA]</scope>
    <source>
        <strain evidence="3">MSH-3 / Tucson 14011-0111.49</strain>
    </source>
</reference>
<dbReference type="OMA" id="EIYKTMV"/>
<keyword evidence="1" id="KW-0175">Coiled coil</keyword>
<name>B4H0Z1_DROPE</name>
<evidence type="ECO:0000256" key="1">
    <source>
        <dbReference type="SAM" id="Coils"/>
    </source>
</evidence>
<feature type="coiled-coil region" evidence="1">
    <location>
        <begin position="53"/>
        <end position="83"/>
    </location>
</feature>
<dbReference type="HOGENOM" id="CLU_2017611_0_0_1"/>
<organism evidence="3">
    <name type="scientific">Drosophila persimilis</name>
    <name type="common">Fruit fly</name>
    <dbReference type="NCBI Taxonomy" id="7234"/>
    <lineage>
        <taxon>Eukaryota</taxon>
        <taxon>Metazoa</taxon>
        <taxon>Ecdysozoa</taxon>
        <taxon>Arthropoda</taxon>
        <taxon>Hexapoda</taxon>
        <taxon>Insecta</taxon>
        <taxon>Pterygota</taxon>
        <taxon>Neoptera</taxon>
        <taxon>Endopterygota</taxon>
        <taxon>Diptera</taxon>
        <taxon>Brachycera</taxon>
        <taxon>Muscomorpha</taxon>
        <taxon>Ephydroidea</taxon>
        <taxon>Drosophilidae</taxon>
        <taxon>Drosophila</taxon>
        <taxon>Sophophora</taxon>
    </lineage>
</organism>
<sequence length="123" mass="14600">MTEITASADLQKCAEPEDKPSQPAVLEIIEELEKIHGYFESFSIAYYMNKHKAEELYKTMVRLKRIRDEFEKQKERCVDLIKRDGESQIILDVIEYIDDALHYIRCLQDEYIMQGVDKKKPMH</sequence>
<gene>
    <name evidence="2" type="primary">Dper\GL15885</name>
    <name evidence="2" type="ORF">Dper_GL15885</name>
</gene>
<evidence type="ECO:0000313" key="2">
    <source>
        <dbReference type="EMBL" id="EDW29907.1"/>
    </source>
</evidence>
<dbReference type="AlphaFoldDB" id="B4H0Z1"/>